<evidence type="ECO:0000256" key="10">
    <source>
        <dbReference type="ARBA" id="ARBA00024407"/>
    </source>
</evidence>
<evidence type="ECO:0000256" key="11">
    <source>
        <dbReference type="ARBA" id="ARBA00029936"/>
    </source>
</evidence>
<sequence length="997" mass="112490">MSRVFGRCVRPASKSFKRTKYSTSADIKNVCSPLSSGYIPTEIEQDCQNLWESNNFFRKKSDEKFIMVLPPPNVTGSLHLGHALTCAVQDSIARWKQMSDYEVVWVPGCDHAGIATQVVVEKHLWATQSLTRHQLGREKFVAEVWKWRNEKGTIIYDQMRRLGVALDWDRAVFTMDEQMSDAVSAAFIELFEGGLVYRGKRLVNWCCALQSAISDIEIEHIEMSCPTELEVPGYNEKVTFGKIFDFAYKVCDTEEELVVSTTRPETMLGDTAVMVHPQDPRFQHLLGKHVQHPFRGDTIPIIADDAVDPGFGTGAVKVTPAHDSNDYEVGQRHKLPHLSILTDQGTITDIVPQFEGQPRFIARGTILKALTDLGLYRGSRAHSMTVPRCSRTNDIIEPRLRPQWFVNCKSMAKAAIAAVENGDLQIHPTNYTRDWHAWLHDTRDWCVSRQLWWGHRIPVYRVNSKHINVDEGDIWVAARSLEEAKSKGATKLGINENEVNVKQEEDVLDTWFSSGLFPFAVFGWPNDTIDLNRYYPTNLLETGHDILFFWVARMVMLGLHLTHKLPFKEVLLHGLVCDSGGHKMSKSRGNVIDPMDVITGASLQTLNESVTASKERGIISPDEASVAIEGQTVNFPQGIPTCGADALRFTLCSNNIKNKLLSVDVVRMEQNKFFGNKIWQTTRFLLSSILRTPNGQQQARILSMEDRNTLQAMDCWILSRLSELVEEANRNMNCYDLHFVTSAFTSFWNNYLCDVYLESIKPVVHHGSCEDRNAALLTLWTCVSVGLRVLHPFMPHLTEHLHQHMSQTAQGSSESTSIMTESYPQDEQWSIWRDVSLENKIEVSVLQSAASLRNLKATYNITSGKVKGSMICNDPSVYKFLQEMVHVVSTLGRVKSVNLMEGPADPPSATATATVNDTLTIHLHLKGAIDLTTENARLQKKLKNLQKDTDKLLRIVSAPGYAEKSPQHIQDNHHSKLSSLQKEHQQVKSLLSSIKDM</sequence>
<dbReference type="SUPFAM" id="SSF50677">
    <property type="entry name" value="ValRS/IleRS/LeuRS editing domain"/>
    <property type="match status" value="1"/>
</dbReference>
<keyword evidence="4" id="KW-0963">Cytoplasm</keyword>
<dbReference type="InterPro" id="IPR014729">
    <property type="entry name" value="Rossmann-like_a/b/a_fold"/>
</dbReference>
<dbReference type="GO" id="GO:0005829">
    <property type="term" value="C:cytosol"/>
    <property type="evidence" value="ECO:0007669"/>
    <property type="project" value="TreeGrafter"/>
</dbReference>
<dbReference type="SUPFAM" id="SSF52374">
    <property type="entry name" value="Nucleotidylyl transferase"/>
    <property type="match status" value="1"/>
</dbReference>
<feature type="domain" description="Aminoacyl-tRNA synthetase class Ia" evidence="16">
    <location>
        <begin position="48"/>
        <end position="656"/>
    </location>
</feature>
<dbReference type="PANTHER" id="PTHR11946">
    <property type="entry name" value="VALYL-TRNA SYNTHETASES"/>
    <property type="match status" value="1"/>
</dbReference>
<keyword evidence="8 13" id="KW-0648">Protein biosynthesis</keyword>
<dbReference type="Gene3D" id="3.90.740.10">
    <property type="entry name" value="Valyl/Leucyl/Isoleucyl-tRNA synthetase, editing domain"/>
    <property type="match status" value="1"/>
</dbReference>
<dbReference type="InterPro" id="IPR013155">
    <property type="entry name" value="M/V/L/I-tRNA-synth_anticd-bd"/>
</dbReference>
<comment type="subcellular location">
    <subcellularLocation>
        <location evidence="1">Cytoplasm</location>
    </subcellularLocation>
</comment>
<dbReference type="Pfam" id="PF00133">
    <property type="entry name" value="tRNA-synt_1"/>
    <property type="match status" value="1"/>
</dbReference>
<dbReference type="InterPro" id="IPR037118">
    <property type="entry name" value="Val-tRNA_synth_C_sf"/>
</dbReference>
<evidence type="ECO:0000259" key="18">
    <source>
        <dbReference type="Pfam" id="PF10458"/>
    </source>
</evidence>
<evidence type="ECO:0000313" key="20">
    <source>
        <dbReference type="Proteomes" id="UP001497623"/>
    </source>
</evidence>
<feature type="coiled-coil region" evidence="14">
    <location>
        <begin position="928"/>
        <end position="955"/>
    </location>
</feature>
<proteinExistence type="inferred from homology"/>
<comment type="catalytic activity">
    <reaction evidence="12">
        <text>tRNA(Val) + L-valine + ATP = L-valyl-tRNA(Val) + AMP + diphosphate</text>
        <dbReference type="Rhea" id="RHEA:10704"/>
        <dbReference type="Rhea" id="RHEA-COMP:9672"/>
        <dbReference type="Rhea" id="RHEA-COMP:9708"/>
        <dbReference type="ChEBI" id="CHEBI:30616"/>
        <dbReference type="ChEBI" id="CHEBI:33019"/>
        <dbReference type="ChEBI" id="CHEBI:57762"/>
        <dbReference type="ChEBI" id="CHEBI:78442"/>
        <dbReference type="ChEBI" id="CHEBI:78537"/>
        <dbReference type="ChEBI" id="CHEBI:456215"/>
        <dbReference type="EC" id="6.1.1.9"/>
    </reaction>
</comment>
<evidence type="ECO:0000256" key="1">
    <source>
        <dbReference type="ARBA" id="ARBA00004496"/>
    </source>
</evidence>
<dbReference type="InterPro" id="IPR002303">
    <property type="entry name" value="Valyl-tRNA_ligase"/>
</dbReference>
<evidence type="ECO:0000256" key="6">
    <source>
        <dbReference type="ARBA" id="ARBA00022741"/>
    </source>
</evidence>
<dbReference type="CDD" id="cd00817">
    <property type="entry name" value="ValRS_core"/>
    <property type="match status" value="1"/>
</dbReference>
<evidence type="ECO:0000313" key="19">
    <source>
        <dbReference type="EMBL" id="CAL4062786.1"/>
    </source>
</evidence>
<evidence type="ECO:0000256" key="5">
    <source>
        <dbReference type="ARBA" id="ARBA00022598"/>
    </source>
</evidence>
<dbReference type="Gene3D" id="3.40.50.620">
    <property type="entry name" value="HUPs"/>
    <property type="match status" value="2"/>
</dbReference>
<keyword evidence="9 13" id="KW-0030">Aminoacyl-tRNA synthetase</keyword>
<dbReference type="SUPFAM" id="SSF46589">
    <property type="entry name" value="tRNA-binding arm"/>
    <property type="match status" value="1"/>
</dbReference>
<keyword evidence="5 13" id="KW-0436">Ligase</keyword>
<feature type="domain" description="Methionyl/Valyl/Leucyl/Isoleucyl-tRNA synthetase anticodon-binding" evidence="17">
    <location>
        <begin position="714"/>
        <end position="863"/>
    </location>
</feature>
<evidence type="ECO:0000256" key="4">
    <source>
        <dbReference type="ARBA" id="ARBA00022490"/>
    </source>
</evidence>
<gene>
    <name evidence="19" type="ORF">MNOR_LOCUS2843</name>
</gene>
<dbReference type="PROSITE" id="PS00178">
    <property type="entry name" value="AA_TRNA_LIGASE_I"/>
    <property type="match status" value="1"/>
</dbReference>
<evidence type="ECO:0000256" key="9">
    <source>
        <dbReference type="ARBA" id="ARBA00023146"/>
    </source>
</evidence>
<evidence type="ECO:0000256" key="14">
    <source>
        <dbReference type="SAM" id="Coils"/>
    </source>
</evidence>
<feature type="domain" description="Valyl-tRNA synthetase tRNA-binding arm" evidence="18">
    <location>
        <begin position="930"/>
        <end position="995"/>
    </location>
</feature>
<evidence type="ECO:0000256" key="13">
    <source>
        <dbReference type="RuleBase" id="RU363035"/>
    </source>
</evidence>
<dbReference type="HAMAP" id="MF_02004">
    <property type="entry name" value="Val_tRNA_synth_type1"/>
    <property type="match status" value="1"/>
</dbReference>
<dbReference type="Pfam" id="PF08264">
    <property type="entry name" value="Anticodon_1"/>
    <property type="match status" value="1"/>
</dbReference>
<dbReference type="Gene3D" id="1.10.730.10">
    <property type="entry name" value="Isoleucyl-tRNA Synthetase, Domain 1"/>
    <property type="match status" value="1"/>
</dbReference>
<dbReference type="PANTHER" id="PTHR11946:SF109">
    <property type="entry name" value="VALINE--TRNA LIGASE"/>
    <property type="match status" value="1"/>
</dbReference>
<dbReference type="CDD" id="cd07962">
    <property type="entry name" value="Anticodon_Ia_Val"/>
    <property type="match status" value="1"/>
</dbReference>
<feature type="compositionally biased region" description="Polar residues" evidence="15">
    <location>
        <begin position="987"/>
        <end position="997"/>
    </location>
</feature>
<dbReference type="FunFam" id="3.90.740.10:FF:000005">
    <property type="entry name" value="Valine--tRNA ligase, mitochondrial"/>
    <property type="match status" value="1"/>
</dbReference>
<keyword evidence="6 13" id="KW-0547">Nucleotide-binding</keyword>
<comment type="caution">
    <text evidence="19">The sequence shown here is derived from an EMBL/GenBank/DDBJ whole genome shotgun (WGS) entry which is preliminary data.</text>
</comment>
<evidence type="ECO:0000256" key="15">
    <source>
        <dbReference type="SAM" id="MobiDB-lite"/>
    </source>
</evidence>
<protein>
    <recommendedName>
        <fullName evidence="10">Valine--tRNA ligase</fullName>
        <ecNumber evidence="3">6.1.1.9</ecNumber>
    </recommendedName>
    <alternativeName>
        <fullName evidence="11">Valyl-tRNA synthetase</fullName>
    </alternativeName>
</protein>
<evidence type="ECO:0000256" key="7">
    <source>
        <dbReference type="ARBA" id="ARBA00022840"/>
    </source>
</evidence>
<name>A0AAV2PPW5_MEGNR</name>
<dbReference type="EC" id="6.1.1.9" evidence="3"/>
<keyword evidence="20" id="KW-1185">Reference proteome</keyword>
<keyword evidence="7 13" id="KW-0067">ATP-binding</keyword>
<keyword evidence="14" id="KW-0175">Coiled coil</keyword>
<evidence type="ECO:0000259" key="17">
    <source>
        <dbReference type="Pfam" id="PF08264"/>
    </source>
</evidence>
<accession>A0AAV2PPW5</accession>
<dbReference type="InterPro" id="IPR009080">
    <property type="entry name" value="tRNAsynth_Ia_anticodon-bd"/>
</dbReference>
<evidence type="ECO:0000256" key="2">
    <source>
        <dbReference type="ARBA" id="ARBA00005594"/>
    </source>
</evidence>
<dbReference type="Gene3D" id="1.10.287.380">
    <property type="entry name" value="Valyl-tRNA synthetase, C-terminal domain"/>
    <property type="match status" value="1"/>
</dbReference>
<dbReference type="InterPro" id="IPR010978">
    <property type="entry name" value="tRNA-bd_arm"/>
</dbReference>
<dbReference type="Proteomes" id="UP001497623">
    <property type="component" value="Unassembled WGS sequence"/>
</dbReference>
<dbReference type="InterPro" id="IPR002300">
    <property type="entry name" value="aa-tRNA-synth_Ia"/>
</dbReference>
<evidence type="ECO:0000256" key="8">
    <source>
        <dbReference type="ARBA" id="ARBA00022917"/>
    </source>
</evidence>
<dbReference type="Pfam" id="PF10458">
    <property type="entry name" value="Val_tRNA-synt_C"/>
    <property type="match status" value="1"/>
</dbReference>
<organism evidence="19 20">
    <name type="scientific">Meganyctiphanes norvegica</name>
    <name type="common">Northern krill</name>
    <name type="synonym">Thysanopoda norvegica</name>
    <dbReference type="NCBI Taxonomy" id="48144"/>
    <lineage>
        <taxon>Eukaryota</taxon>
        <taxon>Metazoa</taxon>
        <taxon>Ecdysozoa</taxon>
        <taxon>Arthropoda</taxon>
        <taxon>Crustacea</taxon>
        <taxon>Multicrustacea</taxon>
        <taxon>Malacostraca</taxon>
        <taxon>Eumalacostraca</taxon>
        <taxon>Eucarida</taxon>
        <taxon>Euphausiacea</taxon>
        <taxon>Euphausiidae</taxon>
        <taxon>Meganyctiphanes</taxon>
    </lineage>
</organism>
<dbReference type="NCBIfam" id="TIGR00422">
    <property type="entry name" value="valS"/>
    <property type="match status" value="1"/>
</dbReference>
<dbReference type="InterPro" id="IPR009008">
    <property type="entry name" value="Val/Leu/Ile-tRNA-synth_edit"/>
</dbReference>
<evidence type="ECO:0000256" key="3">
    <source>
        <dbReference type="ARBA" id="ARBA00013169"/>
    </source>
</evidence>
<dbReference type="AlphaFoldDB" id="A0AAV2PPW5"/>
<dbReference type="NCBIfam" id="NF004349">
    <property type="entry name" value="PRK05729.1"/>
    <property type="match status" value="1"/>
</dbReference>
<dbReference type="GO" id="GO:0002161">
    <property type="term" value="F:aminoacyl-tRNA deacylase activity"/>
    <property type="evidence" value="ECO:0007669"/>
    <property type="project" value="InterPro"/>
</dbReference>
<dbReference type="FunFam" id="3.40.50.620:FF:000020">
    <property type="entry name" value="Valine--tRNA ligase, mitochondrial"/>
    <property type="match status" value="1"/>
</dbReference>
<dbReference type="InterPro" id="IPR001412">
    <property type="entry name" value="aa-tRNA-synth_I_CS"/>
</dbReference>
<dbReference type="GO" id="GO:0006438">
    <property type="term" value="P:valyl-tRNA aminoacylation"/>
    <property type="evidence" value="ECO:0007669"/>
    <property type="project" value="InterPro"/>
</dbReference>
<dbReference type="InterPro" id="IPR019499">
    <property type="entry name" value="Val-tRNA_synth_tRNA-bd"/>
</dbReference>
<dbReference type="SUPFAM" id="SSF47323">
    <property type="entry name" value="Anticodon-binding domain of a subclass of class I aminoacyl-tRNA synthetases"/>
    <property type="match status" value="1"/>
</dbReference>
<dbReference type="InterPro" id="IPR033705">
    <property type="entry name" value="Anticodon_Ia_Val"/>
</dbReference>
<dbReference type="PRINTS" id="PR00986">
    <property type="entry name" value="TRNASYNTHVAL"/>
</dbReference>
<feature type="region of interest" description="Disordered" evidence="15">
    <location>
        <begin position="963"/>
        <end position="997"/>
    </location>
</feature>
<dbReference type="FunFam" id="3.40.50.620:FF:000078">
    <property type="entry name" value="Valine--tRNA ligase, mitochondrial"/>
    <property type="match status" value="1"/>
</dbReference>
<reference evidence="19 20" key="1">
    <citation type="submission" date="2024-05" db="EMBL/GenBank/DDBJ databases">
        <authorList>
            <person name="Wallberg A."/>
        </authorList>
    </citation>
    <scope>NUCLEOTIDE SEQUENCE [LARGE SCALE GENOMIC DNA]</scope>
</reference>
<comment type="similarity">
    <text evidence="2 13">Belongs to the class-I aminoacyl-tRNA synthetase family.</text>
</comment>
<dbReference type="GO" id="GO:0004832">
    <property type="term" value="F:valine-tRNA ligase activity"/>
    <property type="evidence" value="ECO:0007669"/>
    <property type="project" value="UniProtKB-EC"/>
</dbReference>
<dbReference type="EMBL" id="CAXKWB010000912">
    <property type="protein sequence ID" value="CAL4062786.1"/>
    <property type="molecule type" value="Genomic_DNA"/>
</dbReference>
<dbReference type="GO" id="GO:0005524">
    <property type="term" value="F:ATP binding"/>
    <property type="evidence" value="ECO:0007669"/>
    <property type="project" value="UniProtKB-KW"/>
</dbReference>
<evidence type="ECO:0000259" key="16">
    <source>
        <dbReference type="Pfam" id="PF00133"/>
    </source>
</evidence>
<evidence type="ECO:0000256" key="12">
    <source>
        <dbReference type="ARBA" id="ARBA00047552"/>
    </source>
</evidence>